<accession>A0A0C3H657</accession>
<gene>
    <name evidence="1" type="ORF">OIDMADRAFT_17957</name>
</gene>
<name>A0A0C3H657_OIDMZ</name>
<dbReference type="Proteomes" id="UP000054321">
    <property type="component" value="Unassembled WGS sequence"/>
</dbReference>
<sequence length="113" mass="12442">MAAAGQYSGPSAQEMLASHTFAREVISRDKGPESQRVFDDQALILLRRWCNNPASTEKILAEEQLTDAPGDRPGKKAIEKGSLVGLLMANSVVGNDLITNEEFETLQEYFKDN</sequence>
<dbReference type="HOGENOM" id="CLU_150137_0_0_1"/>
<proteinExistence type="predicted"/>
<evidence type="ECO:0000313" key="1">
    <source>
        <dbReference type="EMBL" id="KIN03626.1"/>
    </source>
</evidence>
<reference evidence="2" key="2">
    <citation type="submission" date="2015-01" db="EMBL/GenBank/DDBJ databases">
        <title>Evolutionary Origins and Diversification of the Mycorrhizal Mutualists.</title>
        <authorList>
            <consortium name="DOE Joint Genome Institute"/>
            <consortium name="Mycorrhizal Genomics Consortium"/>
            <person name="Kohler A."/>
            <person name="Kuo A."/>
            <person name="Nagy L.G."/>
            <person name="Floudas D."/>
            <person name="Copeland A."/>
            <person name="Barry K.W."/>
            <person name="Cichocki N."/>
            <person name="Veneault-Fourrey C."/>
            <person name="LaButti K."/>
            <person name="Lindquist E.A."/>
            <person name="Lipzen A."/>
            <person name="Lundell T."/>
            <person name="Morin E."/>
            <person name="Murat C."/>
            <person name="Riley R."/>
            <person name="Ohm R."/>
            <person name="Sun H."/>
            <person name="Tunlid A."/>
            <person name="Henrissat B."/>
            <person name="Grigoriev I.V."/>
            <person name="Hibbett D.S."/>
            <person name="Martin F."/>
        </authorList>
    </citation>
    <scope>NUCLEOTIDE SEQUENCE [LARGE SCALE GENOMIC DNA]</scope>
    <source>
        <strain evidence="2">Zn</strain>
    </source>
</reference>
<dbReference type="AlphaFoldDB" id="A0A0C3H657"/>
<dbReference type="OrthoDB" id="3523319at2759"/>
<dbReference type="InParanoid" id="A0A0C3H657"/>
<reference evidence="1 2" key="1">
    <citation type="submission" date="2014-04" db="EMBL/GenBank/DDBJ databases">
        <authorList>
            <consortium name="DOE Joint Genome Institute"/>
            <person name="Kuo A."/>
            <person name="Martino E."/>
            <person name="Perotto S."/>
            <person name="Kohler A."/>
            <person name="Nagy L.G."/>
            <person name="Floudas D."/>
            <person name="Copeland A."/>
            <person name="Barry K.W."/>
            <person name="Cichocki N."/>
            <person name="Veneault-Fourrey C."/>
            <person name="LaButti K."/>
            <person name="Lindquist E.A."/>
            <person name="Lipzen A."/>
            <person name="Lundell T."/>
            <person name="Morin E."/>
            <person name="Murat C."/>
            <person name="Sun H."/>
            <person name="Tunlid A."/>
            <person name="Henrissat B."/>
            <person name="Grigoriev I.V."/>
            <person name="Hibbett D.S."/>
            <person name="Martin F."/>
            <person name="Nordberg H.P."/>
            <person name="Cantor M.N."/>
            <person name="Hua S.X."/>
        </authorList>
    </citation>
    <scope>NUCLEOTIDE SEQUENCE [LARGE SCALE GENOMIC DNA]</scope>
    <source>
        <strain evidence="1 2">Zn</strain>
    </source>
</reference>
<dbReference type="EMBL" id="KN832873">
    <property type="protein sequence ID" value="KIN03626.1"/>
    <property type="molecule type" value="Genomic_DNA"/>
</dbReference>
<protein>
    <submittedName>
        <fullName evidence="1">Uncharacterized protein</fullName>
    </submittedName>
</protein>
<evidence type="ECO:0000313" key="2">
    <source>
        <dbReference type="Proteomes" id="UP000054321"/>
    </source>
</evidence>
<keyword evidence="2" id="KW-1185">Reference proteome</keyword>
<organism evidence="1 2">
    <name type="scientific">Oidiodendron maius (strain Zn)</name>
    <dbReference type="NCBI Taxonomy" id="913774"/>
    <lineage>
        <taxon>Eukaryota</taxon>
        <taxon>Fungi</taxon>
        <taxon>Dikarya</taxon>
        <taxon>Ascomycota</taxon>
        <taxon>Pezizomycotina</taxon>
        <taxon>Leotiomycetes</taxon>
        <taxon>Leotiomycetes incertae sedis</taxon>
        <taxon>Myxotrichaceae</taxon>
        <taxon>Oidiodendron</taxon>
    </lineage>
</organism>